<dbReference type="EMBL" id="LTDM01000014">
    <property type="protein sequence ID" value="OLS02910.1"/>
    <property type="molecule type" value="Genomic_DNA"/>
</dbReference>
<keyword evidence="1" id="KW-1133">Transmembrane helix</keyword>
<accession>A0A1U7M6N0</accession>
<evidence type="ECO:0000313" key="2">
    <source>
        <dbReference type="EMBL" id="OLS02910.1"/>
    </source>
</evidence>
<keyword evidence="1" id="KW-0472">Membrane</keyword>
<dbReference type="AlphaFoldDB" id="A0A1U7M6N0"/>
<organism evidence="2 3">
    <name type="scientific">Tissierella creatinophila DSM 6911</name>
    <dbReference type="NCBI Taxonomy" id="1123403"/>
    <lineage>
        <taxon>Bacteria</taxon>
        <taxon>Bacillati</taxon>
        <taxon>Bacillota</taxon>
        <taxon>Tissierellia</taxon>
        <taxon>Tissierellales</taxon>
        <taxon>Tissierellaceae</taxon>
        <taxon>Tissierella</taxon>
    </lineage>
</organism>
<name>A0A1U7M6N0_TISCR</name>
<keyword evidence="3" id="KW-1185">Reference proteome</keyword>
<dbReference type="Proteomes" id="UP000186112">
    <property type="component" value="Unassembled WGS sequence"/>
</dbReference>
<dbReference type="RefSeq" id="WP_158016440.1">
    <property type="nucleotide sequence ID" value="NZ_LTDM01000014.1"/>
</dbReference>
<proteinExistence type="predicted"/>
<protein>
    <submittedName>
        <fullName evidence="2">Uncharacterized protein</fullName>
    </submittedName>
</protein>
<sequence>MFFKIPAMIILVFATIRQLNICARKQSTKEDDKFIYIFFVAITFTLVNLGVI</sequence>
<keyword evidence="1" id="KW-0812">Transmembrane</keyword>
<evidence type="ECO:0000256" key="1">
    <source>
        <dbReference type="SAM" id="Phobius"/>
    </source>
</evidence>
<evidence type="ECO:0000313" key="3">
    <source>
        <dbReference type="Proteomes" id="UP000186112"/>
    </source>
</evidence>
<comment type="caution">
    <text evidence="2">The sequence shown here is derived from an EMBL/GenBank/DDBJ whole genome shotgun (WGS) entry which is preliminary data.</text>
</comment>
<feature type="transmembrane region" description="Helical" evidence="1">
    <location>
        <begin position="34"/>
        <end position="51"/>
    </location>
</feature>
<gene>
    <name evidence="2" type="ORF">TICRE_10640</name>
</gene>
<reference evidence="2 3" key="1">
    <citation type="submission" date="2016-02" db="EMBL/GenBank/DDBJ databases">
        <title>Genome sequence of Tissierella creatinophila DSM 6911.</title>
        <authorList>
            <person name="Poehlein A."/>
            <person name="Daniel R."/>
        </authorList>
    </citation>
    <scope>NUCLEOTIDE SEQUENCE [LARGE SCALE GENOMIC DNA]</scope>
    <source>
        <strain evidence="2 3">DSM 6911</strain>
    </source>
</reference>